<evidence type="ECO:0000259" key="4">
    <source>
        <dbReference type="Pfam" id="PF00733"/>
    </source>
</evidence>
<dbReference type="EMBL" id="SAYG01000003">
    <property type="protein sequence ID" value="TXJ46332.1"/>
    <property type="molecule type" value="Genomic_DNA"/>
</dbReference>
<dbReference type="GO" id="GO:0004066">
    <property type="term" value="F:asparagine synthase (glutamine-hydrolyzing) activity"/>
    <property type="evidence" value="ECO:0007669"/>
    <property type="project" value="UniProtKB-EC"/>
</dbReference>
<dbReference type="PANTHER" id="PTHR43284:SF1">
    <property type="entry name" value="ASPARAGINE SYNTHETASE"/>
    <property type="match status" value="1"/>
</dbReference>
<reference evidence="5 6" key="1">
    <citation type="journal article" date="1992" name="Lakartidningen">
        <title>[Penicillin V and not amoxicillin is the first choice preparation in acute otitis].</title>
        <authorList>
            <person name="Kamme C."/>
            <person name="Lundgren K."/>
            <person name="Prellner K."/>
        </authorList>
    </citation>
    <scope>NUCLEOTIDE SEQUENCE [LARGE SCALE GENOMIC DNA]</scope>
    <source>
        <strain evidence="5 6">PC3714II</strain>
    </source>
</reference>
<dbReference type="InterPro" id="IPR001962">
    <property type="entry name" value="Asn_synthase"/>
</dbReference>
<dbReference type="InterPro" id="IPR014729">
    <property type="entry name" value="Rossmann-like_a/b/a_fold"/>
</dbReference>
<evidence type="ECO:0000313" key="5">
    <source>
        <dbReference type="EMBL" id="TXJ46332.1"/>
    </source>
</evidence>
<dbReference type="EC" id="6.3.5.4" evidence="2"/>
<dbReference type="InterPro" id="IPR051786">
    <property type="entry name" value="ASN_synthetase/amidase"/>
</dbReference>
<dbReference type="RefSeq" id="WP_147525698.1">
    <property type="nucleotide sequence ID" value="NZ_SAYG01000003.1"/>
</dbReference>
<protein>
    <recommendedName>
        <fullName evidence="2">asparagine synthase (glutamine-hydrolyzing)</fullName>
        <ecNumber evidence="2">6.3.5.4</ecNumber>
    </recommendedName>
</protein>
<gene>
    <name evidence="5" type="ORF">EPJ70_01140</name>
</gene>
<evidence type="ECO:0000256" key="2">
    <source>
        <dbReference type="ARBA" id="ARBA00012737"/>
    </source>
</evidence>
<evidence type="ECO:0000256" key="1">
    <source>
        <dbReference type="ARBA" id="ARBA00005187"/>
    </source>
</evidence>
<dbReference type="AlphaFoldDB" id="A0A5C8FAS8"/>
<comment type="caution">
    <text evidence="5">The sequence shown here is derived from an EMBL/GenBank/DDBJ whole genome shotgun (WGS) entry which is preliminary data.</text>
</comment>
<accession>A0A5C8FAS8</accession>
<dbReference type="Proteomes" id="UP000324574">
    <property type="component" value="Unassembled WGS sequence"/>
</dbReference>
<evidence type="ECO:0000256" key="3">
    <source>
        <dbReference type="ARBA" id="ARBA00048741"/>
    </source>
</evidence>
<feature type="domain" description="Asparagine synthetase" evidence="4">
    <location>
        <begin position="65"/>
        <end position="190"/>
    </location>
</feature>
<evidence type="ECO:0000313" key="6">
    <source>
        <dbReference type="Proteomes" id="UP000324574"/>
    </source>
</evidence>
<comment type="catalytic activity">
    <reaction evidence="3">
        <text>L-aspartate + L-glutamine + ATP + H2O = L-asparagine + L-glutamate + AMP + diphosphate + H(+)</text>
        <dbReference type="Rhea" id="RHEA:12228"/>
        <dbReference type="ChEBI" id="CHEBI:15377"/>
        <dbReference type="ChEBI" id="CHEBI:15378"/>
        <dbReference type="ChEBI" id="CHEBI:29985"/>
        <dbReference type="ChEBI" id="CHEBI:29991"/>
        <dbReference type="ChEBI" id="CHEBI:30616"/>
        <dbReference type="ChEBI" id="CHEBI:33019"/>
        <dbReference type="ChEBI" id="CHEBI:58048"/>
        <dbReference type="ChEBI" id="CHEBI:58359"/>
        <dbReference type="ChEBI" id="CHEBI:456215"/>
        <dbReference type="EC" id="6.3.5.4"/>
    </reaction>
</comment>
<dbReference type="SUPFAM" id="SSF52402">
    <property type="entry name" value="Adenine nucleotide alpha hydrolases-like"/>
    <property type="match status" value="1"/>
</dbReference>
<sequence length="347" mass="40766">MIDKNYCMSSYLTFRFIEDENINFFENMSHKIYKPKNRKYGCSNYLDIEKAIKEIVEREYIPNKTAILLSGGMDSAILASYMPKGTKAYTLKCISDNAIDETNQAKKYTEKYDLEHKIIEITWDDYLNLTPKLMKYGGVPIHSIEPQLLKAANMLKKTGLEKIFTGASSDFIFGGYDKLLSKDWTYIDFIKRYTFVAPNLVLKEPISMENIFLPYKNGSNIDFLQFMQNVSLNELHTSYINAFSCGNIKYIDPYSYMFMKEPLDLHKIRSGQSKYLIRELFKKRYPEIEVPEKIPLPRSVNDWLKNWEGPKRKEFKDDININNFTGDQKWLIFCLELFLNLYDEGKL</sequence>
<dbReference type="Pfam" id="PF00733">
    <property type="entry name" value="Asn_synthase"/>
    <property type="match status" value="1"/>
</dbReference>
<dbReference type="PANTHER" id="PTHR43284">
    <property type="entry name" value="ASPARAGINE SYNTHETASE (GLUTAMINE-HYDROLYZING)"/>
    <property type="match status" value="1"/>
</dbReference>
<name>A0A5C8FAS8_9SPIR</name>
<comment type="pathway">
    <text evidence="1">Amino-acid biosynthesis; L-asparagine biosynthesis; L-asparagine from L-aspartate (L-Gln route): step 1/1.</text>
</comment>
<dbReference type="Gene3D" id="3.40.50.620">
    <property type="entry name" value="HUPs"/>
    <property type="match status" value="1"/>
</dbReference>
<proteinExistence type="predicted"/>
<dbReference type="GO" id="GO:0006529">
    <property type="term" value="P:asparagine biosynthetic process"/>
    <property type="evidence" value="ECO:0007669"/>
    <property type="project" value="InterPro"/>
</dbReference>
<organism evidence="5 6">
    <name type="scientific">Brachyspira aalborgi</name>
    <dbReference type="NCBI Taxonomy" id="29522"/>
    <lineage>
        <taxon>Bacteria</taxon>
        <taxon>Pseudomonadati</taxon>
        <taxon>Spirochaetota</taxon>
        <taxon>Spirochaetia</taxon>
        <taxon>Brachyspirales</taxon>
        <taxon>Brachyspiraceae</taxon>
        <taxon>Brachyspira</taxon>
    </lineage>
</organism>